<dbReference type="GO" id="GO:0016567">
    <property type="term" value="P:protein ubiquitination"/>
    <property type="evidence" value="ECO:0007669"/>
    <property type="project" value="TreeGrafter"/>
</dbReference>
<evidence type="ECO:0000313" key="4">
    <source>
        <dbReference type="EMBL" id="MBW0465649.1"/>
    </source>
</evidence>
<dbReference type="PANTHER" id="PTHR46569:SF1">
    <property type="entry name" value="E3 UBIQUITIN-PROTEIN LIGASE RFWD3-RELATED"/>
    <property type="match status" value="1"/>
</dbReference>
<keyword evidence="1" id="KW-0863">Zinc-finger</keyword>
<keyword evidence="2" id="KW-0175">Coiled coil</keyword>
<dbReference type="SUPFAM" id="SSF57850">
    <property type="entry name" value="RING/U-box"/>
    <property type="match status" value="1"/>
</dbReference>
<dbReference type="InterPro" id="IPR001841">
    <property type="entry name" value="Znf_RING"/>
</dbReference>
<dbReference type="CDD" id="cd16448">
    <property type="entry name" value="RING-H2"/>
    <property type="match status" value="1"/>
</dbReference>
<dbReference type="Gene3D" id="3.30.40.10">
    <property type="entry name" value="Zinc/RING finger domain, C3HC4 (zinc finger)"/>
    <property type="match status" value="1"/>
</dbReference>
<dbReference type="GO" id="GO:0061630">
    <property type="term" value="F:ubiquitin protein ligase activity"/>
    <property type="evidence" value="ECO:0007669"/>
    <property type="project" value="TreeGrafter"/>
</dbReference>
<dbReference type="SMART" id="SM00184">
    <property type="entry name" value="RING"/>
    <property type="match status" value="1"/>
</dbReference>
<dbReference type="OrthoDB" id="2501326at2759"/>
<accession>A0A9Q3BHZ2</accession>
<evidence type="ECO:0000256" key="2">
    <source>
        <dbReference type="SAM" id="Coils"/>
    </source>
</evidence>
<name>A0A9Q3BHZ2_9BASI</name>
<dbReference type="PANTHER" id="PTHR46569">
    <property type="entry name" value="E3 UBIQUITIN-PROTEIN LIGASE TRAIP"/>
    <property type="match status" value="1"/>
</dbReference>
<keyword evidence="5" id="KW-1185">Reference proteome</keyword>
<dbReference type="GO" id="GO:0090734">
    <property type="term" value="C:site of DNA damage"/>
    <property type="evidence" value="ECO:0007669"/>
    <property type="project" value="TreeGrafter"/>
</dbReference>
<organism evidence="4 5">
    <name type="scientific">Austropuccinia psidii MF-1</name>
    <dbReference type="NCBI Taxonomy" id="1389203"/>
    <lineage>
        <taxon>Eukaryota</taxon>
        <taxon>Fungi</taxon>
        <taxon>Dikarya</taxon>
        <taxon>Basidiomycota</taxon>
        <taxon>Pucciniomycotina</taxon>
        <taxon>Pucciniomycetes</taxon>
        <taxon>Pucciniales</taxon>
        <taxon>Sphaerophragmiaceae</taxon>
        <taxon>Austropuccinia</taxon>
    </lineage>
</organism>
<proteinExistence type="predicted"/>
<keyword evidence="1" id="KW-0479">Metal-binding</keyword>
<dbReference type="Proteomes" id="UP000765509">
    <property type="component" value="Unassembled WGS sequence"/>
</dbReference>
<evidence type="ECO:0000256" key="1">
    <source>
        <dbReference type="PROSITE-ProRule" id="PRU00175"/>
    </source>
</evidence>
<dbReference type="InterPro" id="IPR013083">
    <property type="entry name" value="Znf_RING/FYVE/PHD"/>
</dbReference>
<gene>
    <name evidence="4" type="ORF">O181_005364</name>
</gene>
<keyword evidence="1" id="KW-0862">Zinc</keyword>
<reference evidence="4" key="1">
    <citation type="submission" date="2021-03" db="EMBL/GenBank/DDBJ databases">
        <title>Draft genome sequence of rust myrtle Austropuccinia psidii MF-1, a brazilian biotype.</title>
        <authorList>
            <person name="Quecine M.C."/>
            <person name="Pachon D.M.R."/>
            <person name="Bonatelli M.L."/>
            <person name="Correr F.H."/>
            <person name="Franceschini L.M."/>
            <person name="Leite T.F."/>
            <person name="Margarido G.R.A."/>
            <person name="Almeida C.A."/>
            <person name="Ferrarezi J.A."/>
            <person name="Labate C.A."/>
        </authorList>
    </citation>
    <scope>NUCLEOTIDE SEQUENCE</scope>
    <source>
        <strain evidence="4">MF-1</strain>
    </source>
</reference>
<dbReference type="GO" id="GO:0008270">
    <property type="term" value="F:zinc ion binding"/>
    <property type="evidence" value="ECO:0007669"/>
    <property type="project" value="UniProtKB-KW"/>
</dbReference>
<evidence type="ECO:0000259" key="3">
    <source>
        <dbReference type="PROSITE" id="PS50089"/>
    </source>
</evidence>
<dbReference type="GO" id="GO:0005634">
    <property type="term" value="C:nucleus"/>
    <property type="evidence" value="ECO:0007669"/>
    <property type="project" value="TreeGrafter"/>
</dbReference>
<feature type="domain" description="RING-type" evidence="3">
    <location>
        <begin position="12"/>
        <end position="60"/>
    </location>
</feature>
<comment type="caution">
    <text evidence="4">The sequence shown here is derived from an EMBL/GenBank/DDBJ whole genome shotgun (WGS) entry which is preliminary data.</text>
</comment>
<evidence type="ECO:0000313" key="5">
    <source>
        <dbReference type="Proteomes" id="UP000765509"/>
    </source>
</evidence>
<feature type="coiled-coil region" evidence="2">
    <location>
        <begin position="108"/>
        <end position="163"/>
    </location>
</feature>
<dbReference type="PROSITE" id="PS50089">
    <property type="entry name" value="ZF_RING_2"/>
    <property type="match status" value="1"/>
</dbReference>
<sequence>MATSSVVVLPTCSICSDEEAGLSQGYAVTPCGHVFHTACIERWDTRQRLNGRTTRCPYCTRSLRHTPSSSARFITIHALTEQHIDDTSSLKQLIDDQAKIIPSLEEQITTIRSSLDQKNQKIKELELEPARLKEEKKLTDDSLLEAQQQLAILTSKLDKSNHDLKCEKHSNTIERALHRSHARRLKAGLEHWKGKCFASQKSCFQLQKQLDIKSYNDEQLRLLLLLLLLSSELKQLQIVGQQLQSIDVPALSLQAANPDSTHILCKTNQLGDALQNLLSTVALSSNSGSHHEPSKPKPNLTFATVNADRNDHKSRLFQAPFGLTLPHQPLENPKWPSKTDKIGRIVFHKSAA</sequence>
<dbReference type="GO" id="GO:0031297">
    <property type="term" value="P:replication fork processing"/>
    <property type="evidence" value="ECO:0007669"/>
    <property type="project" value="TreeGrafter"/>
</dbReference>
<protein>
    <recommendedName>
        <fullName evidence="3">RING-type domain-containing protein</fullName>
    </recommendedName>
</protein>
<dbReference type="InterPro" id="IPR052639">
    <property type="entry name" value="TRAIP_ubiq-protein_ligase"/>
</dbReference>
<dbReference type="AlphaFoldDB" id="A0A9Q3BHZ2"/>
<dbReference type="Pfam" id="PF13639">
    <property type="entry name" value="zf-RING_2"/>
    <property type="match status" value="1"/>
</dbReference>
<dbReference type="EMBL" id="AVOT02001089">
    <property type="protein sequence ID" value="MBW0465649.1"/>
    <property type="molecule type" value="Genomic_DNA"/>
</dbReference>